<proteinExistence type="predicted"/>
<dbReference type="Proteomes" id="UP000664203">
    <property type="component" value="Unassembled WGS sequence"/>
</dbReference>
<gene>
    <name evidence="1" type="ORF">ALECFALPRED_004358</name>
</gene>
<organism evidence="1 2">
    <name type="scientific">Alectoria fallacina</name>
    <dbReference type="NCBI Taxonomy" id="1903189"/>
    <lineage>
        <taxon>Eukaryota</taxon>
        <taxon>Fungi</taxon>
        <taxon>Dikarya</taxon>
        <taxon>Ascomycota</taxon>
        <taxon>Pezizomycotina</taxon>
        <taxon>Lecanoromycetes</taxon>
        <taxon>OSLEUM clade</taxon>
        <taxon>Lecanoromycetidae</taxon>
        <taxon>Lecanorales</taxon>
        <taxon>Lecanorineae</taxon>
        <taxon>Parmeliaceae</taxon>
        <taxon>Alectoria</taxon>
    </lineage>
</organism>
<accession>A0A8H3EMM9</accession>
<reference evidence="1" key="1">
    <citation type="submission" date="2021-03" db="EMBL/GenBank/DDBJ databases">
        <authorList>
            <person name="Tagirdzhanova G."/>
        </authorList>
    </citation>
    <scope>NUCLEOTIDE SEQUENCE</scope>
</reference>
<dbReference type="InterPro" id="IPR038883">
    <property type="entry name" value="AN11006-like"/>
</dbReference>
<evidence type="ECO:0000313" key="1">
    <source>
        <dbReference type="EMBL" id="CAF9908238.1"/>
    </source>
</evidence>
<dbReference type="EMBL" id="CAJPDR010000027">
    <property type="protein sequence ID" value="CAF9908238.1"/>
    <property type="molecule type" value="Genomic_DNA"/>
</dbReference>
<dbReference type="OrthoDB" id="62952at2759"/>
<name>A0A8H3EMM9_9LECA</name>
<comment type="caution">
    <text evidence="1">The sequence shown here is derived from an EMBL/GenBank/DDBJ whole genome shotgun (WGS) entry which is preliminary data.</text>
</comment>
<evidence type="ECO:0008006" key="3">
    <source>
        <dbReference type="Google" id="ProtNLM"/>
    </source>
</evidence>
<protein>
    <recommendedName>
        <fullName evidence="3">F-box domain-containing protein</fullName>
    </recommendedName>
</protein>
<dbReference type="AlphaFoldDB" id="A0A8H3EMM9"/>
<keyword evidence="2" id="KW-1185">Reference proteome</keyword>
<evidence type="ECO:0000313" key="2">
    <source>
        <dbReference type="Proteomes" id="UP000664203"/>
    </source>
</evidence>
<sequence>MPQQVLIRQRGPNGRFLSNHARATATAAQPSAGLVALPPEIRLTIYGFLFGSTDRRTLRRLTDVTSQRGTAAPRSTKLFNTSILTTCKTIYSEAFPVFYASQTFHYAASLDGPCRQQPTTFEEEAYLGWMKHVSIEVAVTTRSYAKLDTLVMTHVQTITRLCTKLDCFTLHVIPASEADTLPFYSSAQKTDLSFHKGAAAAKALRMLHPRLSRLSVVYFGDWHALHHLRETIAVDDRWVEEGKCYKWPGGLRLTEAQSAAVSLPQRRYALVGNEDINHPHRQCIRAFHTFRSKIEGAVLEMR</sequence>
<dbReference type="PANTHER" id="PTHR42085:SF1">
    <property type="entry name" value="F-BOX DOMAIN-CONTAINING PROTEIN"/>
    <property type="match status" value="1"/>
</dbReference>
<dbReference type="PANTHER" id="PTHR42085">
    <property type="entry name" value="F-BOX DOMAIN-CONTAINING PROTEIN"/>
    <property type="match status" value="1"/>
</dbReference>